<accession>I7AN52</accession>
<dbReference type="AlphaFoldDB" id="I7AN52"/>
<evidence type="ECO:0000313" key="1">
    <source>
        <dbReference type="EMBL" id="AFN83154.1"/>
    </source>
</evidence>
<organism evidence="1 2">
    <name type="scientific">Encephalitozoon romaleae (strain SJ-2008)</name>
    <name type="common">Microsporidian parasite</name>
    <dbReference type="NCBI Taxonomy" id="1178016"/>
    <lineage>
        <taxon>Eukaryota</taxon>
        <taxon>Fungi</taxon>
        <taxon>Fungi incertae sedis</taxon>
        <taxon>Microsporidia</taxon>
        <taxon>Unikaryonidae</taxon>
        <taxon>Encephalitozoon</taxon>
    </lineage>
</organism>
<protein>
    <submittedName>
        <fullName evidence="1">Uncharacterized protein</fullName>
    </submittedName>
</protein>
<dbReference type="Proteomes" id="UP000010094">
    <property type="component" value="Chromosome VI"/>
</dbReference>
<evidence type="ECO:0000313" key="2">
    <source>
        <dbReference type="Proteomes" id="UP000010094"/>
    </source>
</evidence>
<gene>
    <name evidence="1" type="ordered locus">EROM_060600</name>
</gene>
<dbReference type="OrthoDB" id="2192229at2759"/>
<proteinExistence type="predicted"/>
<dbReference type="VEuPathDB" id="MicrosporidiaDB:EROM_060600"/>
<sequence>MKRRGCIEGLSFERYMSSILFIPSALKEVDGQESLTLSYKGSLDDEPEVAKNKEVFAAVLKRKINQVLGLRVIDVKKEKAYTRDNVEMNEIKTNEEEEKGEGYKARMFSPIAVDEDFYDCVSSEMAVTATKDDSFLHVKRRMSGFESQTEFLFRKSLETVERRRRFSFIELYDMVKEDKFLGLVMMEGKSVVLNKACKEVSVGIRNRSTGIIGSDVRGIFTISVDGLRGSGEEIQSVRLACGYRQSDFCARFSYHRMHKVISMEELMSYYLDNKAIPLGRLFDEIICVSQPGNLRENCLRFIELKANLFFGEAEVSPYDVGSSLLFFLRMFGGKKMAQTTNKIIEYIEYVLCEIDVCRDSIKDLLFLYETCMFINMIISLETQDTGDGGSKRLGSAKMRDTMKLSDKSGWCEWDDFYPREVCSVSAYYKAQCSWENVVFSLKRRYHEEKIYEGSRGPIVRSTIEDLLFEGLKISGSEYNGSQSPGLSKLLGVYRKLVKISRKGLNRFVNRDKASSLIISILEENMVTDRETLLLCTIVKDISKMVPVRVSILDKALVKCISEVVLMLRRRLRQALKKGEGEVENVFVPINRFFTRLRYLNSSIHEEIFRSDLHHSIEEECFHRLRKVPLDVKTGLKRLELCRKVHEEHLRIFGSMSREIELSYCLEEKKAFMRLYDVRKIKRMLRHPEMLGKEILKMIGEGSNVNDDIRNRYKLYLYECIKEHARVLSGDKYDETMMFVNKCFI</sequence>
<dbReference type="KEGG" id="ero:EROM_060600"/>
<dbReference type="HOGENOM" id="CLU_375992_0_0_1"/>
<reference evidence="1 2" key="1">
    <citation type="journal article" date="2012" name="Proc. Natl. Acad. Sci. U.S.A.">
        <title>Gain and loss of multiple functionally related, horizontally transferred genes in the reduced genomes of two microsporidian parasites.</title>
        <authorList>
            <person name="Pombert J.-F."/>
            <person name="Selman M."/>
            <person name="Burki F."/>
            <person name="Bardell F.T."/>
            <person name="Farinelli L."/>
            <person name="Solter L.F."/>
            <person name="Whitman D.W."/>
            <person name="Weiss L.M."/>
            <person name="Corradi N."/>
            <person name="Keeling P.J."/>
        </authorList>
    </citation>
    <scope>NUCLEOTIDE SEQUENCE [LARGE SCALE GENOMIC DNA]</scope>
    <source>
        <strain evidence="1 2">SJ-2008</strain>
    </source>
</reference>
<keyword evidence="2" id="KW-1185">Reference proteome</keyword>
<dbReference type="GeneID" id="20521457"/>
<dbReference type="EMBL" id="CP003523">
    <property type="protein sequence ID" value="AFN83154.1"/>
    <property type="molecule type" value="Genomic_DNA"/>
</dbReference>
<name>I7AN52_ENCRO</name>
<dbReference type="RefSeq" id="XP_009264651.1">
    <property type="nucleotide sequence ID" value="XM_009266376.1"/>
</dbReference>